<organism evidence="2 3">
    <name type="scientific">Chitinophaga pollutisoli</name>
    <dbReference type="NCBI Taxonomy" id="3133966"/>
    <lineage>
        <taxon>Bacteria</taxon>
        <taxon>Pseudomonadati</taxon>
        <taxon>Bacteroidota</taxon>
        <taxon>Chitinophagia</taxon>
        <taxon>Chitinophagales</taxon>
        <taxon>Chitinophagaceae</taxon>
        <taxon>Chitinophaga</taxon>
    </lineage>
</organism>
<dbReference type="InterPro" id="IPR035986">
    <property type="entry name" value="PKD_dom_sf"/>
</dbReference>
<dbReference type="RefSeq" id="WP_341835928.1">
    <property type="nucleotide sequence ID" value="NZ_CP149822.1"/>
</dbReference>
<dbReference type="EMBL" id="CP149822">
    <property type="protein sequence ID" value="WZN41068.1"/>
    <property type="molecule type" value="Genomic_DNA"/>
</dbReference>
<evidence type="ECO:0000313" key="2">
    <source>
        <dbReference type="EMBL" id="WZN41068.1"/>
    </source>
</evidence>
<dbReference type="Proteomes" id="UP001485459">
    <property type="component" value="Chromosome"/>
</dbReference>
<proteinExistence type="predicted"/>
<dbReference type="PROSITE" id="PS50093">
    <property type="entry name" value="PKD"/>
    <property type="match status" value="1"/>
</dbReference>
<keyword evidence="3" id="KW-1185">Reference proteome</keyword>
<protein>
    <recommendedName>
        <fullName evidence="1">PKD domain-containing protein</fullName>
    </recommendedName>
</protein>
<dbReference type="Gene3D" id="2.60.40.10">
    <property type="entry name" value="Immunoglobulins"/>
    <property type="match status" value="1"/>
</dbReference>
<evidence type="ECO:0000259" key="1">
    <source>
        <dbReference type="PROSITE" id="PS50093"/>
    </source>
</evidence>
<dbReference type="InterPro" id="IPR000601">
    <property type="entry name" value="PKD_dom"/>
</dbReference>
<dbReference type="SUPFAM" id="SSF49299">
    <property type="entry name" value="PKD domain"/>
    <property type="match status" value="1"/>
</dbReference>
<sequence length="277" mass="29053">MKFIPYIAAAALCMTACTPGSEDAELGPLPQVSFTVTPMPNRPNKIIVENTTPGTFRWFWYNGVSTAHVGDRPKDTLTFAEKGEYVISLRAFGRGGSATASQKVAVEGIPNILKGGDMEAGANAHWTLLNTGGTQTSIQFVNGKLVFSNTGNSNGAIYQALTVKKGIDYIFSGKVTGNGATNSWFEIIIGTAAPVQGSDYSGNKFLSLNTWSNCGKAPFNGDINDIGCDGSGTGKGGVIRFDADGTIYIVIKAGSSGGTLGTGGIQLDDVRFLEEII</sequence>
<evidence type="ECO:0000313" key="3">
    <source>
        <dbReference type="Proteomes" id="UP001485459"/>
    </source>
</evidence>
<feature type="domain" description="PKD" evidence="1">
    <location>
        <begin position="52"/>
        <end position="107"/>
    </location>
</feature>
<accession>A0ABZ2YMS8</accession>
<reference evidence="3" key="1">
    <citation type="submission" date="2024-03" db="EMBL/GenBank/DDBJ databases">
        <title>Chitinophaga horti sp. nov., isolated from garden soil.</title>
        <authorList>
            <person name="Lee D.S."/>
            <person name="Han D.M."/>
            <person name="Baek J.H."/>
            <person name="Choi D.G."/>
            <person name="Jeon J.H."/>
            <person name="Jeon C.O."/>
        </authorList>
    </citation>
    <scope>NUCLEOTIDE SEQUENCE [LARGE SCALE GENOMIC DNA]</scope>
    <source>
        <strain evidence="3">GPA1</strain>
    </source>
</reference>
<dbReference type="Gene3D" id="2.60.120.260">
    <property type="entry name" value="Galactose-binding domain-like"/>
    <property type="match status" value="1"/>
</dbReference>
<name>A0ABZ2YMS8_9BACT</name>
<dbReference type="InterPro" id="IPR013783">
    <property type="entry name" value="Ig-like_fold"/>
</dbReference>
<gene>
    <name evidence="2" type="ORF">WJU16_24200</name>
</gene>